<reference evidence="1" key="2">
    <citation type="submission" date="2022-08" db="UniProtKB">
        <authorList>
            <consortium name="EnsemblMetazoa"/>
        </authorList>
    </citation>
    <scope>IDENTIFICATION</scope>
    <source>
        <strain evidence="1">STECLA/ALBI9_A</strain>
    </source>
</reference>
<name>A0A182FZ96_ANOAL</name>
<sequence length="48" mass="5413">MARTATPVARRAVCCVWFWGPSARPPRGSVVSLDRLPCARSPVRWFEL</sequence>
<reference evidence="1 2" key="1">
    <citation type="journal article" date="2017" name="G3 (Bethesda)">
        <title>The Physical Genome Mapping of Anopheles albimanus Corrected Scaffold Misassemblies and Identified Interarm Rearrangements in Genus Anopheles.</title>
        <authorList>
            <person name="Artemov G.N."/>
            <person name="Peery A.N."/>
            <person name="Jiang X."/>
            <person name="Tu Z."/>
            <person name="Stegniy V.N."/>
            <person name="Sharakhova M.V."/>
            <person name="Sharakhov I.V."/>
        </authorList>
    </citation>
    <scope>NUCLEOTIDE SEQUENCE [LARGE SCALE GENOMIC DNA]</scope>
    <source>
        <strain evidence="1 2">ALBI9_A</strain>
    </source>
</reference>
<evidence type="ECO:0000313" key="2">
    <source>
        <dbReference type="Proteomes" id="UP000069272"/>
    </source>
</evidence>
<keyword evidence="2" id="KW-1185">Reference proteome</keyword>
<protein>
    <submittedName>
        <fullName evidence="1">Uncharacterized protein</fullName>
    </submittedName>
</protein>
<proteinExistence type="predicted"/>
<dbReference type="Proteomes" id="UP000069272">
    <property type="component" value="Chromosome 3R"/>
</dbReference>
<dbReference type="EnsemblMetazoa" id="AALB014913-RA">
    <property type="protein sequence ID" value="AALB014913-PA"/>
    <property type="gene ID" value="AALB014913"/>
</dbReference>
<organism evidence="1 2">
    <name type="scientific">Anopheles albimanus</name>
    <name type="common">New world malaria mosquito</name>
    <dbReference type="NCBI Taxonomy" id="7167"/>
    <lineage>
        <taxon>Eukaryota</taxon>
        <taxon>Metazoa</taxon>
        <taxon>Ecdysozoa</taxon>
        <taxon>Arthropoda</taxon>
        <taxon>Hexapoda</taxon>
        <taxon>Insecta</taxon>
        <taxon>Pterygota</taxon>
        <taxon>Neoptera</taxon>
        <taxon>Endopterygota</taxon>
        <taxon>Diptera</taxon>
        <taxon>Nematocera</taxon>
        <taxon>Culicoidea</taxon>
        <taxon>Culicidae</taxon>
        <taxon>Anophelinae</taxon>
        <taxon>Anopheles</taxon>
    </lineage>
</organism>
<accession>A0A182FZ96</accession>
<dbReference type="AlphaFoldDB" id="A0A182FZ96"/>
<evidence type="ECO:0000313" key="1">
    <source>
        <dbReference type="EnsemblMetazoa" id="AALB014913-PA"/>
    </source>
</evidence>
<dbReference type="VEuPathDB" id="VectorBase:AALB014913"/>